<comment type="subcellular location">
    <subcellularLocation>
        <location evidence="1">Mitochondrion</location>
    </subcellularLocation>
</comment>
<dbReference type="InterPro" id="IPR007648">
    <property type="entry name" value="ATPase_inhibitor_mt"/>
</dbReference>
<dbReference type="Proteomes" id="UP000799436">
    <property type="component" value="Unassembled WGS sequence"/>
</dbReference>
<feature type="compositionally biased region" description="Basic and acidic residues" evidence="5">
    <location>
        <begin position="50"/>
        <end position="63"/>
    </location>
</feature>
<evidence type="ECO:0000256" key="2">
    <source>
        <dbReference type="ARBA" id="ARBA00010901"/>
    </source>
</evidence>
<feature type="region of interest" description="Disordered" evidence="5">
    <location>
        <begin position="1"/>
        <end position="63"/>
    </location>
</feature>
<comment type="function">
    <text evidence="4">Inhibits the enzyme activity of ATPase.</text>
</comment>
<sequence>MSALKTITRQLPKLSSTTTTTRSFSIAAPRMAAGDTGAPRSGGASQGDAFSKREQANEDYNIRQREMEKLKALKAKIADSEAQLAKDKKDMEAMTNKQK</sequence>
<dbReference type="OrthoDB" id="5532350at2759"/>
<dbReference type="AlphaFoldDB" id="A0A6G1KTK5"/>
<evidence type="ECO:0000256" key="5">
    <source>
        <dbReference type="SAM" id="MobiDB-lite"/>
    </source>
</evidence>
<dbReference type="GO" id="GO:0042030">
    <property type="term" value="F:ATPase inhibitor activity"/>
    <property type="evidence" value="ECO:0007669"/>
    <property type="project" value="InterPro"/>
</dbReference>
<keyword evidence="3" id="KW-0496">Mitochondrion</keyword>
<dbReference type="GO" id="GO:0005739">
    <property type="term" value="C:mitochondrion"/>
    <property type="evidence" value="ECO:0007669"/>
    <property type="project" value="UniProtKB-SubCell"/>
</dbReference>
<accession>A0A6G1KTK5</accession>
<proteinExistence type="inferred from homology"/>
<evidence type="ECO:0000256" key="3">
    <source>
        <dbReference type="ARBA" id="ARBA00023128"/>
    </source>
</evidence>
<dbReference type="Gene3D" id="1.20.5.500">
    <property type="entry name" value="Single helix bin"/>
    <property type="match status" value="1"/>
</dbReference>
<evidence type="ECO:0000313" key="7">
    <source>
        <dbReference type="Proteomes" id="UP000799436"/>
    </source>
</evidence>
<comment type="similarity">
    <text evidence="2 4">Belongs to the ATPase inhibitor family.</text>
</comment>
<keyword evidence="7" id="KW-1185">Reference proteome</keyword>
<name>A0A6G1KTK5_9PEZI</name>
<protein>
    <recommendedName>
        <fullName evidence="4">ATPase inhibitor, mitochondrial</fullName>
    </recommendedName>
</protein>
<evidence type="ECO:0000256" key="1">
    <source>
        <dbReference type="ARBA" id="ARBA00004173"/>
    </source>
</evidence>
<gene>
    <name evidence="6" type="ORF">EJ03DRAFT_332305</name>
</gene>
<organism evidence="6 7">
    <name type="scientific">Teratosphaeria nubilosa</name>
    <dbReference type="NCBI Taxonomy" id="161662"/>
    <lineage>
        <taxon>Eukaryota</taxon>
        <taxon>Fungi</taxon>
        <taxon>Dikarya</taxon>
        <taxon>Ascomycota</taxon>
        <taxon>Pezizomycotina</taxon>
        <taxon>Dothideomycetes</taxon>
        <taxon>Dothideomycetidae</taxon>
        <taxon>Mycosphaerellales</taxon>
        <taxon>Teratosphaeriaceae</taxon>
        <taxon>Teratosphaeria</taxon>
    </lineage>
</organism>
<reference evidence="6" key="1">
    <citation type="journal article" date="2020" name="Stud. Mycol.">
        <title>101 Dothideomycetes genomes: a test case for predicting lifestyles and emergence of pathogens.</title>
        <authorList>
            <person name="Haridas S."/>
            <person name="Albert R."/>
            <person name="Binder M."/>
            <person name="Bloem J."/>
            <person name="Labutti K."/>
            <person name="Salamov A."/>
            <person name="Andreopoulos B."/>
            <person name="Baker S."/>
            <person name="Barry K."/>
            <person name="Bills G."/>
            <person name="Bluhm B."/>
            <person name="Cannon C."/>
            <person name="Castanera R."/>
            <person name="Culley D."/>
            <person name="Daum C."/>
            <person name="Ezra D."/>
            <person name="Gonzalez J."/>
            <person name="Henrissat B."/>
            <person name="Kuo A."/>
            <person name="Liang C."/>
            <person name="Lipzen A."/>
            <person name="Lutzoni F."/>
            <person name="Magnuson J."/>
            <person name="Mondo S."/>
            <person name="Nolan M."/>
            <person name="Ohm R."/>
            <person name="Pangilinan J."/>
            <person name="Park H.-J."/>
            <person name="Ramirez L."/>
            <person name="Alfaro M."/>
            <person name="Sun H."/>
            <person name="Tritt A."/>
            <person name="Yoshinaga Y."/>
            <person name="Zwiers L.-H."/>
            <person name="Turgeon B."/>
            <person name="Goodwin S."/>
            <person name="Spatafora J."/>
            <person name="Crous P."/>
            <person name="Grigoriev I."/>
        </authorList>
    </citation>
    <scope>NUCLEOTIDE SEQUENCE</scope>
    <source>
        <strain evidence="6">CBS 116005</strain>
    </source>
</reference>
<evidence type="ECO:0000313" key="6">
    <source>
        <dbReference type="EMBL" id="KAF2763945.1"/>
    </source>
</evidence>
<dbReference type="EMBL" id="ML995950">
    <property type="protein sequence ID" value="KAF2763945.1"/>
    <property type="molecule type" value="Genomic_DNA"/>
</dbReference>
<feature type="compositionally biased region" description="Low complexity" evidence="5">
    <location>
        <begin position="15"/>
        <end position="25"/>
    </location>
</feature>
<dbReference type="Pfam" id="PF04568">
    <property type="entry name" value="IATP"/>
    <property type="match status" value="1"/>
</dbReference>
<evidence type="ECO:0000256" key="4">
    <source>
        <dbReference type="RuleBase" id="RU368087"/>
    </source>
</evidence>